<gene>
    <name evidence="1" type="ORF">Pfra01_001526400</name>
</gene>
<accession>A0A9W7CZ13</accession>
<dbReference type="AlphaFoldDB" id="A0A9W7CZ13"/>
<keyword evidence="2" id="KW-1185">Reference proteome</keyword>
<evidence type="ECO:0000313" key="2">
    <source>
        <dbReference type="Proteomes" id="UP001165121"/>
    </source>
</evidence>
<dbReference type="Proteomes" id="UP001165121">
    <property type="component" value="Unassembled WGS sequence"/>
</dbReference>
<proteinExistence type="predicted"/>
<comment type="caution">
    <text evidence="1">The sequence shown here is derived from an EMBL/GenBank/DDBJ whole genome shotgun (WGS) entry which is preliminary data.</text>
</comment>
<name>A0A9W7CZ13_9STRA</name>
<reference evidence="1" key="1">
    <citation type="submission" date="2023-04" db="EMBL/GenBank/DDBJ databases">
        <title>Phytophthora fragariaefolia NBRC 109709.</title>
        <authorList>
            <person name="Ichikawa N."/>
            <person name="Sato H."/>
            <person name="Tonouchi N."/>
        </authorList>
    </citation>
    <scope>NUCLEOTIDE SEQUENCE</scope>
    <source>
        <strain evidence="1">NBRC 109709</strain>
    </source>
</reference>
<evidence type="ECO:0000313" key="1">
    <source>
        <dbReference type="EMBL" id="GMF44180.1"/>
    </source>
</evidence>
<dbReference type="OrthoDB" id="1053178at2759"/>
<dbReference type="SUPFAM" id="SSF52058">
    <property type="entry name" value="L domain-like"/>
    <property type="match status" value="1"/>
</dbReference>
<protein>
    <submittedName>
        <fullName evidence="1">Unnamed protein product</fullName>
    </submittedName>
</protein>
<dbReference type="EMBL" id="BSXT01001650">
    <property type="protein sequence ID" value="GMF44180.1"/>
    <property type="molecule type" value="Genomic_DNA"/>
</dbReference>
<organism evidence="1 2">
    <name type="scientific">Phytophthora fragariaefolia</name>
    <dbReference type="NCBI Taxonomy" id="1490495"/>
    <lineage>
        <taxon>Eukaryota</taxon>
        <taxon>Sar</taxon>
        <taxon>Stramenopiles</taxon>
        <taxon>Oomycota</taxon>
        <taxon>Peronosporomycetes</taxon>
        <taxon>Peronosporales</taxon>
        <taxon>Peronosporaceae</taxon>
        <taxon>Phytophthora</taxon>
    </lineage>
</organism>
<sequence>MLSSVSQICGPFPGDQGVKWHHNALIQIEYSQLETISTVLLRLMPKFLALTGNLITEVPPEIFEIPRLRTLGLGSLDIQELPAQRDKSFSNTQLSFLGFDQYLLFLTLGGRAHYVRRVRVLGRYRLSILY</sequence>